<organism evidence="2 3">
    <name type="scientific">Myotis brandtii</name>
    <name type="common">Brandt's bat</name>
    <dbReference type="NCBI Taxonomy" id="109478"/>
    <lineage>
        <taxon>Eukaryota</taxon>
        <taxon>Metazoa</taxon>
        <taxon>Chordata</taxon>
        <taxon>Craniata</taxon>
        <taxon>Vertebrata</taxon>
        <taxon>Euteleostomi</taxon>
        <taxon>Mammalia</taxon>
        <taxon>Eutheria</taxon>
        <taxon>Laurasiatheria</taxon>
        <taxon>Chiroptera</taxon>
        <taxon>Yangochiroptera</taxon>
        <taxon>Vespertilionidae</taxon>
        <taxon>Myotis</taxon>
    </lineage>
</organism>
<name>S7Q6D9_MYOBR</name>
<evidence type="ECO:0000313" key="3">
    <source>
        <dbReference type="Proteomes" id="UP000052978"/>
    </source>
</evidence>
<dbReference type="AlphaFoldDB" id="S7Q6D9"/>
<evidence type="ECO:0000313" key="2">
    <source>
        <dbReference type="EMBL" id="EPQ18938.1"/>
    </source>
</evidence>
<dbReference type="Proteomes" id="UP000052978">
    <property type="component" value="Unassembled WGS sequence"/>
</dbReference>
<feature type="region of interest" description="Disordered" evidence="1">
    <location>
        <begin position="1"/>
        <end position="33"/>
    </location>
</feature>
<sequence>MRGSGGRDDATYLRFPVPSAEPGPEQRAQQNAERLRDSIGNFAVHSSQPFAPGSLQIATPTFAPYSFPQE</sequence>
<dbReference type="EMBL" id="KE164590">
    <property type="protein sequence ID" value="EPQ18938.1"/>
    <property type="molecule type" value="Genomic_DNA"/>
</dbReference>
<protein>
    <submittedName>
        <fullName evidence="2">Uncharacterized protein</fullName>
    </submittedName>
</protein>
<accession>S7Q6D9</accession>
<evidence type="ECO:0000256" key="1">
    <source>
        <dbReference type="SAM" id="MobiDB-lite"/>
    </source>
</evidence>
<reference evidence="2 3" key="1">
    <citation type="journal article" date="2013" name="Nat. Commun.">
        <title>Genome analysis reveals insights into physiology and longevity of the Brandt's bat Myotis brandtii.</title>
        <authorList>
            <person name="Seim I."/>
            <person name="Fang X."/>
            <person name="Xiong Z."/>
            <person name="Lobanov A.V."/>
            <person name="Huang Z."/>
            <person name="Ma S."/>
            <person name="Feng Y."/>
            <person name="Turanov A.A."/>
            <person name="Zhu Y."/>
            <person name="Lenz T.L."/>
            <person name="Gerashchenko M.V."/>
            <person name="Fan D."/>
            <person name="Hee Yim S."/>
            <person name="Yao X."/>
            <person name="Jordan D."/>
            <person name="Xiong Y."/>
            <person name="Ma Y."/>
            <person name="Lyapunov A.N."/>
            <person name="Chen G."/>
            <person name="Kulakova O.I."/>
            <person name="Sun Y."/>
            <person name="Lee S.G."/>
            <person name="Bronson R.T."/>
            <person name="Moskalev A.A."/>
            <person name="Sunyaev S.R."/>
            <person name="Zhang G."/>
            <person name="Krogh A."/>
            <person name="Wang J."/>
            <person name="Gladyshev V.N."/>
        </authorList>
    </citation>
    <scope>NUCLEOTIDE SEQUENCE [LARGE SCALE GENOMIC DNA]</scope>
</reference>
<feature type="compositionally biased region" description="Basic and acidic residues" evidence="1">
    <location>
        <begin position="1"/>
        <end position="11"/>
    </location>
</feature>
<gene>
    <name evidence="2" type="ORF">D623_10019770</name>
</gene>
<keyword evidence="3" id="KW-1185">Reference proteome</keyword>
<proteinExistence type="predicted"/>